<dbReference type="InParanoid" id="F2U6B6"/>
<reference evidence="2" key="1">
    <citation type="submission" date="2009-08" db="EMBL/GenBank/DDBJ databases">
        <title>Annotation of Salpingoeca rosetta.</title>
        <authorList>
            <consortium name="The Broad Institute Genome Sequencing Platform"/>
            <person name="Russ C."/>
            <person name="Cuomo C."/>
            <person name="Burger G."/>
            <person name="Gray M.W."/>
            <person name="Holland P.W.H."/>
            <person name="King N."/>
            <person name="Lang F.B.F."/>
            <person name="Roger A.J."/>
            <person name="Ruiz-Trillo I."/>
            <person name="Young S.K."/>
            <person name="Zeng Q."/>
            <person name="Gargeya S."/>
            <person name="Alvarado L."/>
            <person name="Berlin A."/>
            <person name="Chapman S.B."/>
            <person name="Chen Z."/>
            <person name="Freedman E."/>
            <person name="Gellesch M."/>
            <person name="Goldberg J."/>
            <person name="Griggs A."/>
            <person name="Gujja S."/>
            <person name="Heilman E."/>
            <person name="Heiman D."/>
            <person name="Howarth C."/>
            <person name="Mehta T."/>
            <person name="Neiman D."/>
            <person name="Pearson M."/>
            <person name="Roberts A."/>
            <person name="Saif S."/>
            <person name="Shea T."/>
            <person name="Shenoy N."/>
            <person name="Sisk P."/>
            <person name="Stolte C."/>
            <person name="Sykes S."/>
            <person name="White J."/>
            <person name="Yandava C."/>
            <person name="Haas B."/>
            <person name="Nusbaum C."/>
            <person name="Birren B."/>
        </authorList>
    </citation>
    <scope>NUCLEOTIDE SEQUENCE [LARGE SCALE GENOMIC DNA]</scope>
    <source>
        <strain evidence="2">ATCC 50818</strain>
    </source>
</reference>
<dbReference type="KEGG" id="sre:PTSG_13241"/>
<proteinExistence type="predicted"/>
<feature type="region of interest" description="Disordered" evidence="1">
    <location>
        <begin position="195"/>
        <end position="218"/>
    </location>
</feature>
<evidence type="ECO:0000313" key="2">
    <source>
        <dbReference type="EMBL" id="EGD83057.1"/>
    </source>
</evidence>
<organism evidence="3">
    <name type="scientific">Salpingoeca rosetta (strain ATCC 50818 / BSB-021)</name>
    <dbReference type="NCBI Taxonomy" id="946362"/>
    <lineage>
        <taxon>Eukaryota</taxon>
        <taxon>Choanoflagellata</taxon>
        <taxon>Craspedida</taxon>
        <taxon>Salpingoecidae</taxon>
        <taxon>Salpingoeca</taxon>
    </lineage>
</organism>
<protein>
    <submittedName>
        <fullName evidence="2">Uncharacterized protein</fullName>
    </submittedName>
</protein>
<dbReference type="Proteomes" id="UP000007799">
    <property type="component" value="Unassembled WGS sequence"/>
</dbReference>
<name>F2U6B6_SALR5</name>
<dbReference type="GeneID" id="16076002"/>
<dbReference type="RefSeq" id="XP_004995421.1">
    <property type="nucleotide sequence ID" value="XM_004995364.1"/>
</dbReference>
<dbReference type="EMBL" id="GL832962">
    <property type="protein sequence ID" value="EGD83057.1"/>
    <property type="molecule type" value="Genomic_DNA"/>
</dbReference>
<keyword evidence="3" id="KW-1185">Reference proteome</keyword>
<evidence type="ECO:0000256" key="1">
    <source>
        <dbReference type="SAM" id="MobiDB-lite"/>
    </source>
</evidence>
<gene>
    <name evidence="2" type="ORF">PTSG_13241</name>
</gene>
<dbReference type="AlphaFoldDB" id="F2U6B6"/>
<sequence>MPWQGSELFNASTNALCKCDAKDGVIECACFLDDGALTTARFPTRLHGKSRVLLDPLHLFAAVTLDEDGSTFLWSLRDSTVLCQLPVASTRLLSLQGELLFGLEVQVSGSSEWVVVDGSSCGVRPASQRGVSVGDHEVILELDAAVTSIMYRVPKSRGTRLMLTVDAMMRHHAFLRVSSGDTFLVLATEAGAPSAATATATATPTPTPTAGETGATGATATVGDTGATANTAATTIQLVWVNVTDATAAVMTAQSQQVTVSTTASKLVCWSPVSECWMLSNEDTFVFRPDGTLHPETHTRRK</sequence>
<evidence type="ECO:0000313" key="3">
    <source>
        <dbReference type="Proteomes" id="UP000007799"/>
    </source>
</evidence>
<accession>F2U6B6</accession>